<dbReference type="EMBL" id="BGZL01000024">
    <property type="protein sequence ID" value="GBQ03911.1"/>
    <property type="molecule type" value="Genomic_DNA"/>
</dbReference>
<sequence length="99" mass="10991">MATPTDVPAPALASSISVSDRAFRIFYALAAEMDRGWLRVSSVADQLEMTSHQIRLPLAELRDAGITTHERRYETGDTGRKTWHTYVRLVDDNATEAAA</sequence>
<evidence type="ECO:0000313" key="2">
    <source>
        <dbReference type="Proteomes" id="UP000265354"/>
    </source>
</evidence>
<reference evidence="1 2" key="1">
    <citation type="submission" date="2018-07" db="EMBL/GenBank/DDBJ databases">
        <title>Whole Genome Shotgun Sequence of Streptomyces spongiicola strain 531S.</title>
        <authorList>
            <person name="Dohra H."/>
            <person name="Kodani S."/>
        </authorList>
    </citation>
    <scope>NUCLEOTIDE SEQUENCE [LARGE SCALE GENOMIC DNA]</scope>
    <source>
        <strain evidence="1 2">531S</strain>
    </source>
</reference>
<protein>
    <recommendedName>
        <fullName evidence="3">MarR family transcriptional regulator</fullName>
    </recommendedName>
</protein>
<evidence type="ECO:0008006" key="3">
    <source>
        <dbReference type="Google" id="ProtNLM"/>
    </source>
</evidence>
<evidence type="ECO:0000313" key="1">
    <source>
        <dbReference type="EMBL" id="GBQ03911.1"/>
    </source>
</evidence>
<name>A0A388T6R3_9ACTN</name>
<dbReference type="AlphaFoldDB" id="A0A388T6R3"/>
<proteinExistence type="predicted"/>
<organism evidence="1 2">
    <name type="scientific">Streptomyces spongiicola</name>
    <dbReference type="NCBI Taxonomy" id="1690221"/>
    <lineage>
        <taxon>Bacteria</taxon>
        <taxon>Bacillati</taxon>
        <taxon>Actinomycetota</taxon>
        <taxon>Actinomycetes</taxon>
        <taxon>Kitasatosporales</taxon>
        <taxon>Streptomycetaceae</taxon>
        <taxon>Streptomyces</taxon>
    </lineage>
</organism>
<comment type="caution">
    <text evidence="1">The sequence shown here is derived from an EMBL/GenBank/DDBJ whole genome shotgun (WGS) entry which is preliminary data.</text>
</comment>
<accession>A0A388T6R3</accession>
<gene>
    <name evidence="1" type="ORF">SSP531S_53900</name>
</gene>
<dbReference type="Proteomes" id="UP000265354">
    <property type="component" value="Unassembled WGS sequence"/>
</dbReference>
<dbReference type="RefSeq" id="WP_147317736.1">
    <property type="nucleotide sequence ID" value="NZ_BGZL01000024.1"/>
</dbReference>